<evidence type="ECO:0000256" key="1">
    <source>
        <dbReference type="SAM" id="MobiDB-lite"/>
    </source>
</evidence>
<keyword evidence="2" id="KW-0812">Transmembrane</keyword>
<evidence type="ECO:0008006" key="6">
    <source>
        <dbReference type="Google" id="ProtNLM"/>
    </source>
</evidence>
<gene>
    <name evidence="5" type="ORF">K489DRAFT_384991</name>
</gene>
<feature type="region of interest" description="Disordered" evidence="1">
    <location>
        <begin position="221"/>
        <end position="248"/>
    </location>
</feature>
<evidence type="ECO:0000313" key="5">
    <source>
        <dbReference type="RefSeq" id="XP_033455414.1"/>
    </source>
</evidence>
<reference evidence="5" key="3">
    <citation type="submission" date="2025-08" db="UniProtKB">
        <authorList>
            <consortium name="RefSeq"/>
        </authorList>
    </citation>
    <scope>IDENTIFICATION</scope>
    <source>
        <strain evidence="5">CBS 342.82</strain>
    </source>
</reference>
<keyword evidence="4" id="KW-1185">Reference proteome</keyword>
<name>A0A6J3LRX9_9PEZI</name>
<feature type="compositionally biased region" description="Low complexity" evidence="1">
    <location>
        <begin position="221"/>
        <end position="246"/>
    </location>
</feature>
<evidence type="ECO:0000256" key="2">
    <source>
        <dbReference type="SAM" id="Phobius"/>
    </source>
</evidence>
<dbReference type="AlphaFoldDB" id="A0A6J3LRX9"/>
<protein>
    <recommendedName>
        <fullName evidence="6">Mid2 domain-containing protein</fullName>
    </recommendedName>
</protein>
<keyword evidence="2" id="KW-0472">Membrane</keyword>
<organism evidence="5">
    <name type="scientific">Dissoconium aciculare CBS 342.82</name>
    <dbReference type="NCBI Taxonomy" id="1314786"/>
    <lineage>
        <taxon>Eukaryota</taxon>
        <taxon>Fungi</taxon>
        <taxon>Dikarya</taxon>
        <taxon>Ascomycota</taxon>
        <taxon>Pezizomycotina</taxon>
        <taxon>Dothideomycetes</taxon>
        <taxon>Dothideomycetidae</taxon>
        <taxon>Mycosphaerellales</taxon>
        <taxon>Dissoconiaceae</taxon>
        <taxon>Dissoconium</taxon>
    </lineage>
</organism>
<accession>A0A6J3LRX9</accession>
<reference evidence="5" key="2">
    <citation type="submission" date="2020-04" db="EMBL/GenBank/DDBJ databases">
        <authorList>
            <consortium name="NCBI Genome Project"/>
        </authorList>
    </citation>
    <scope>NUCLEOTIDE SEQUENCE</scope>
    <source>
        <strain evidence="5">CBS 342.82</strain>
    </source>
</reference>
<feature type="compositionally biased region" description="Basic and acidic residues" evidence="1">
    <location>
        <begin position="352"/>
        <end position="371"/>
    </location>
</feature>
<feature type="signal peptide" evidence="3">
    <location>
        <begin position="1"/>
        <end position="23"/>
    </location>
</feature>
<proteinExistence type="predicted"/>
<feature type="transmembrane region" description="Helical" evidence="2">
    <location>
        <begin position="258"/>
        <end position="280"/>
    </location>
</feature>
<feature type="region of interest" description="Disordered" evidence="1">
    <location>
        <begin position="344"/>
        <end position="371"/>
    </location>
</feature>
<feature type="chain" id="PRO_5027052566" description="Mid2 domain-containing protein" evidence="3">
    <location>
        <begin position="24"/>
        <end position="371"/>
    </location>
</feature>
<evidence type="ECO:0000313" key="4">
    <source>
        <dbReference type="Proteomes" id="UP000504637"/>
    </source>
</evidence>
<evidence type="ECO:0000256" key="3">
    <source>
        <dbReference type="SAM" id="SignalP"/>
    </source>
</evidence>
<dbReference type="RefSeq" id="XP_033455414.1">
    <property type="nucleotide sequence ID" value="XM_033605990.1"/>
</dbReference>
<dbReference type="GeneID" id="54363790"/>
<keyword evidence="2" id="KW-1133">Transmembrane helix</keyword>
<dbReference type="OrthoDB" id="5215637at2759"/>
<dbReference type="Proteomes" id="UP000504637">
    <property type="component" value="Unplaced"/>
</dbReference>
<sequence length="371" mass="39164">MTRSTSRLLLLTFYSCLIAPSLATQCYYPDGTSAPARENYVACDAASSDGFSTCCGPEDACTTNGFCKWSGFKANNLLWRNGCTDPSFNSPNCAKYCTKDPATGKKYDTSQLLYACSETTYCCSAWRGTPVPVYGGSTVSNYSCCNDPSQVFDAGPANFLSIAGFTTSMFPATATGVVSTRILATMTAVTTALTSSSSFNSSTVIMASTASSNSSIALAGKSATSSSPSSTQGASNSSQQQQDAAKTSSSDLSTAAKAGIAIGAVAVAILTIIAAAWLMLKYRQQRLQTQASHNEVVEKRTQSPSSSFDGVVPWQAQEQQRSVTATTYAHEIGDGELNELYAGAGRPNELATETRPKELDANRFSVRRELP</sequence>
<keyword evidence="3" id="KW-0732">Signal</keyword>
<reference evidence="5" key="1">
    <citation type="submission" date="2020-01" db="EMBL/GenBank/DDBJ databases">
        <authorList>
            <consortium name="DOE Joint Genome Institute"/>
            <person name="Haridas S."/>
            <person name="Albert R."/>
            <person name="Binder M."/>
            <person name="Bloem J."/>
            <person name="Labutti K."/>
            <person name="Salamov A."/>
            <person name="Andreopoulos B."/>
            <person name="Baker S.E."/>
            <person name="Barry K."/>
            <person name="Bills G."/>
            <person name="Bluhm B.H."/>
            <person name="Cannon C."/>
            <person name="Castanera R."/>
            <person name="Culley D.E."/>
            <person name="Daum C."/>
            <person name="Ezra D."/>
            <person name="Gonzalez J.B."/>
            <person name="Henrissat B."/>
            <person name="Kuo A."/>
            <person name="Liang C."/>
            <person name="Lipzen A."/>
            <person name="Lutzoni F."/>
            <person name="Magnuson J."/>
            <person name="Mondo S."/>
            <person name="Nolan M."/>
            <person name="Ohm R."/>
            <person name="Pangilinan J."/>
            <person name="Park H.-J."/>
            <person name="Ramirez L."/>
            <person name="Alfaro M."/>
            <person name="Sun H."/>
            <person name="Tritt A."/>
            <person name="Yoshinaga Y."/>
            <person name="Zwiers L.-H."/>
            <person name="Turgeon B.G."/>
            <person name="Goodwin S.B."/>
            <person name="Spatafora J.W."/>
            <person name="Crous P.W."/>
            <person name="Grigoriev I.V."/>
        </authorList>
    </citation>
    <scope>NUCLEOTIDE SEQUENCE</scope>
    <source>
        <strain evidence="5">CBS 342.82</strain>
    </source>
</reference>